<keyword evidence="2" id="KW-1185">Reference proteome</keyword>
<accession>A0ACB9A9D3</accession>
<evidence type="ECO:0000313" key="1">
    <source>
        <dbReference type="EMBL" id="KAI3706594.1"/>
    </source>
</evidence>
<gene>
    <name evidence="1" type="ORF">L6452_24450</name>
</gene>
<evidence type="ECO:0000313" key="2">
    <source>
        <dbReference type="Proteomes" id="UP001055879"/>
    </source>
</evidence>
<reference evidence="1 2" key="2">
    <citation type="journal article" date="2022" name="Mol. Ecol. Resour.">
        <title>The genomes of chicory, endive, great burdock and yacon provide insights into Asteraceae paleo-polyploidization history and plant inulin production.</title>
        <authorList>
            <person name="Fan W."/>
            <person name="Wang S."/>
            <person name="Wang H."/>
            <person name="Wang A."/>
            <person name="Jiang F."/>
            <person name="Liu H."/>
            <person name="Zhao H."/>
            <person name="Xu D."/>
            <person name="Zhang Y."/>
        </authorList>
    </citation>
    <scope>NUCLEOTIDE SEQUENCE [LARGE SCALE GENOMIC DNA]</scope>
    <source>
        <strain evidence="2">cv. Niubang</strain>
    </source>
</reference>
<reference evidence="2" key="1">
    <citation type="journal article" date="2022" name="Mol. Ecol. Resour.">
        <title>The genomes of chicory, endive, great burdock and yacon provide insights into Asteraceae palaeo-polyploidization history and plant inulin production.</title>
        <authorList>
            <person name="Fan W."/>
            <person name="Wang S."/>
            <person name="Wang H."/>
            <person name="Wang A."/>
            <person name="Jiang F."/>
            <person name="Liu H."/>
            <person name="Zhao H."/>
            <person name="Xu D."/>
            <person name="Zhang Y."/>
        </authorList>
    </citation>
    <scope>NUCLEOTIDE SEQUENCE [LARGE SCALE GENOMIC DNA]</scope>
    <source>
        <strain evidence="2">cv. Niubang</strain>
    </source>
</reference>
<proteinExistence type="predicted"/>
<protein>
    <submittedName>
        <fullName evidence="1">Uncharacterized protein</fullName>
    </submittedName>
</protein>
<comment type="caution">
    <text evidence="1">The sequence shown here is derived from an EMBL/GenBank/DDBJ whole genome shotgun (WGS) entry which is preliminary data.</text>
</comment>
<sequence length="117" mass="13860">MFTINKTSFSLSVMNPSFTQEPKIQKSSFAYFININSFNSSMAMLSGCSRGFSCIQDFHFYFNFEEFKNPIQEIFENPLQEIFENPILKFFENQEIFENPILEFFENPIQEIFKSPN</sequence>
<organism evidence="1 2">
    <name type="scientific">Arctium lappa</name>
    <name type="common">Greater burdock</name>
    <name type="synonym">Lappa major</name>
    <dbReference type="NCBI Taxonomy" id="4217"/>
    <lineage>
        <taxon>Eukaryota</taxon>
        <taxon>Viridiplantae</taxon>
        <taxon>Streptophyta</taxon>
        <taxon>Embryophyta</taxon>
        <taxon>Tracheophyta</taxon>
        <taxon>Spermatophyta</taxon>
        <taxon>Magnoliopsida</taxon>
        <taxon>eudicotyledons</taxon>
        <taxon>Gunneridae</taxon>
        <taxon>Pentapetalae</taxon>
        <taxon>asterids</taxon>
        <taxon>campanulids</taxon>
        <taxon>Asterales</taxon>
        <taxon>Asteraceae</taxon>
        <taxon>Carduoideae</taxon>
        <taxon>Cardueae</taxon>
        <taxon>Arctiinae</taxon>
        <taxon>Arctium</taxon>
    </lineage>
</organism>
<name>A0ACB9A9D3_ARCLA</name>
<dbReference type="Proteomes" id="UP001055879">
    <property type="component" value="Linkage Group LG08"/>
</dbReference>
<dbReference type="EMBL" id="CM042054">
    <property type="protein sequence ID" value="KAI3706594.1"/>
    <property type="molecule type" value="Genomic_DNA"/>
</dbReference>